<dbReference type="AlphaFoldDB" id="A0A2A3EET0"/>
<reference evidence="2 3" key="1">
    <citation type="submission" date="2014-07" db="EMBL/GenBank/DDBJ databases">
        <title>Genomic and transcriptomic analysis on Apis cerana provide comprehensive insights into honey bee biology.</title>
        <authorList>
            <person name="Diao Q."/>
            <person name="Sun L."/>
            <person name="Zheng H."/>
            <person name="Zheng H."/>
            <person name="Xu S."/>
            <person name="Wang S."/>
            <person name="Zeng Z."/>
            <person name="Hu F."/>
            <person name="Su S."/>
            <person name="Wu J."/>
        </authorList>
    </citation>
    <scope>NUCLEOTIDE SEQUENCE [LARGE SCALE GENOMIC DNA]</scope>
    <source>
        <tissue evidence="2">Pupae without intestine</tissue>
    </source>
</reference>
<feature type="compositionally biased region" description="Basic and acidic residues" evidence="1">
    <location>
        <begin position="184"/>
        <end position="193"/>
    </location>
</feature>
<feature type="region of interest" description="Disordered" evidence="1">
    <location>
        <begin position="45"/>
        <end position="205"/>
    </location>
</feature>
<evidence type="ECO:0000313" key="2">
    <source>
        <dbReference type="EMBL" id="PBC29984.1"/>
    </source>
</evidence>
<accession>A0A2A3EET0</accession>
<name>A0A2A3EET0_APICC</name>
<evidence type="ECO:0000313" key="3">
    <source>
        <dbReference type="Proteomes" id="UP000242457"/>
    </source>
</evidence>
<evidence type="ECO:0000256" key="1">
    <source>
        <dbReference type="SAM" id="MobiDB-lite"/>
    </source>
</evidence>
<dbReference type="EMBL" id="KZ288269">
    <property type="protein sequence ID" value="PBC29984.1"/>
    <property type="molecule type" value="Genomic_DNA"/>
</dbReference>
<dbReference type="STRING" id="94128.A0A2A3EET0"/>
<proteinExistence type="predicted"/>
<feature type="compositionally biased region" description="Basic and acidic residues" evidence="1">
    <location>
        <begin position="141"/>
        <end position="175"/>
    </location>
</feature>
<dbReference type="OrthoDB" id="10616787at2759"/>
<protein>
    <submittedName>
        <fullName evidence="2">Uncharacterized protein</fullName>
    </submittedName>
</protein>
<feature type="compositionally biased region" description="Basic and acidic residues" evidence="1">
    <location>
        <begin position="106"/>
        <end position="115"/>
    </location>
</feature>
<keyword evidence="3" id="KW-1185">Reference proteome</keyword>
<organism evidence="2 3">
    <name type="scientific">Apis cerana cerana</name>
    <name type="common">Oriental honeybee</name>
    <dbReference type="NCBI Taxonomy" id="94128"/>
    <lineage>
        <taxon>Eukaryota</taxon>
        <taxon>Metazoa</taxon>
        <taxon>Ecdysozoa</taxon>
        <taxon>Arthropoda</taxon>
        <taxon>Hexapoda</taxon>
        <taxon>Insecta</taxon>
        <taxon>Pterygota</taxon>
        <taxon>Neoptera</taxon>
        <taxon>Endopterygota</taxon>
        <taxon>Hymenoptera</taxon>
        <taxon>Apocrita</taxon>
        <taxon>Aculeata</taxon>
        <taxon>Apoidea</taxon>
        <taxon>Anthophila</taxon>
        <taxon>Apidae</taxon>
        <taxon>Apis</taxon>
    </lineage>
</organism>
<dbReference type="Proteomes" id="UP000242457">
    <property type="component" value="Unassembled WGS sequence"/>
</dbReference>
<sequence>MRGIARFCINTFRVFYARAAFARPAPVPLPSSSPTTAAAAATATFSHRQHRPLAEEEPSFEAMGNLQSDARRRGRKGKGGASTASSEDGLEDVEAEDGGGEAEEETVGRKQEQEGSRQAGVCVEKRLTQKRQAPKPPASAAERKVSPQDIRQDSPSEKSCTREERSIGIEKVGGRDEDEPGEASTKDDARTKEGTASTDQKQEPTLLVTDSWRLANKCMVVAELSMPPSQESSSDSVFTDPEELAAIAAKEEAAKTPSIKAKNQQRVGPSSVSPLFVSLIWIRTGLER</sequence>
<feature type="compositionally biased region" description="Acidic residues" evidence="1">
    <location>
        <begin position="88"/>
        <end position="105"/>
    </location>
</feature>
<gene>
    <name evidence="2" type="ORF">APICC_07362</name>
</gene>